<sequence>MDDVFMHGSCLVCQTKIAHEDAKKKHKVDQKHVNKVAVHNFVKTDVPQMTKSTDGRSVFHERCAQRGCSILGLECLYELKFPWNPSPLWICALCFTAGDSLNAFDNHMDSDQHKNTFMNEYGEDTGLMMPECFHGDEAKKVVYAKLMLKLVDHCVVDLDSTEVKLFIVEDDEEPGASPVSSAAENEAGGNTETRADVSEASDAESVQVLESDLIMKDVDKDEEVQIVESEVQILEAEGEAVGNDLRTATKVLSTAEISRQFHIQRKEKRGEAKEAVKTNHTRSPVDGSFHAKPPESGSQQKRLADVDSTAPQEKKKRVEKEANNNDFVVIDVSSDESKEPPPPEQKTNNRRRVRGKNKQNAAQGKNLVKQYSTLDPVPGSSRNCSNVLVLTSHRVSSLDNIFNKPTAGKVPAISAKPATSTTKSAPMKSIQASSKPAKPQKSEQQTKTAKVAVAKMSKSTTSSKQEERRQDSRNHVSSSSQSAKKPSQATSSSHDSHMSSSRRSRSPGRSRPRSPPGHRTRSPERGSATSKSLDSAHAEALKSSMYAHRRVIREMRHRRDLVDYLWKQGIEPIRPNDQKAICFNAAVATIPNIVGVANLHPVECYDRPTIETLFCGMCSFWSTCSVMLEKHLTSYIHRMNFLSRYYSMFYKIVKKEHDKNMKEQLLTQYVAQIWRTEGSGMMTHRLKCVLSNSALDQHWLDYSKFLSDKWKTGVKVEIIHQAAQQEAYERNSKEIVPVQNPDIVVLSPPKERPRQREIRRSRSRSRDRSSRTSPRRHREVRDRERDYGRHHDRDRERDTRRDRERDREHEYDRERDGERAREKERRHSPRRSPHREKPTLEWSILPVDLKVTPNSRDTFEALASTVTRTEAPLSEEDRQLRMICSQLGIAERDVPLARKIVQEFSQNLGSQAQGSQAKRYRSPSPTSVHLSNLRAVLHQALDLERQQYQAPPQVHQMQMPSPIQEPMPMGYRISPPLLQQPQPVQFQEQVIYQEQRISPALQFQRPPPLLQQPLPVQVQPMSQEYWQQQPQMQAVPQQIWNPAPLPNMSVPPPAVPTYGIPQQIVTYDQPPPDLYAYPPPGHHY</sequence>
<dbReference type="GO" id="GO:0005634">
    <property type="term" value="C:nucleus"/>
    <property type="evidence" value="ECO:0007669"/>
    <property type="project" value="TreeGrafter"/>
</dbReference>
<keyword evidence="3" id="KW-1185">Reference proteome</keyword>
<comment type="caution">
    <text evidence="2">The sequence shown here is derived from an EMBL/GenBank/DDBJ whole genome shotgun (WGS) entry which is preliminary data.</text>
</comment>
<dbReference type="EMBL" id="AZBU02000003">
    <property type="protein sequence ID" value="TKR87289.1"/>
    <property type="molecule type" value="Genomic_DNA"/>
</dbReference>
<feature type="compositionally biased region" description="Polar residues" evidence="1">
    <location>
        <begin position="417"/>
        <end position="434"/>
    </location>
</feature>
<name>A0A4U5NUS7_STECR</name>
<gene>
    <name evidence="2" type="ORF">L596_011706</name>
</gene>
<evidence type="ECO:0000313" key="2">
    <source>
        <dbReference type="EMBL" id="TKR87289.1"/>
    </source>
</evidence>
<dbReference type="AlphaFoldDB" id="A0A4U5NUS7"/>
<feature type="region of interest" description="Disordered" evidence="1">
    <location>
        <begin position="739"/>
        <end position="839"/>
    </location>
</feature>
<protein>
    <submittedName>
        <fullName evidence="2">Uncharacterized protein</fullName>
    </submittedName>
</protein>
<feature type="compositionally biased region" description="Basic and acidic residues" evidence="1">
    <location>
        <begin position="268"/>
        <end position="277"/>
    </location>
</feature>
<feature type="compositionally biased region" description="Basic residues" evidence="1">
    <location>
        <begin position="500"/>
        <end position="520"/>
    </location>
</feature>
<dbReference type="OrthoDB" id="5877502at2759"/>
<feature type="region of interest" description="Disordered" evidence="1">
    <location>
        <begin position="173"/>
        <end position="203"/>
    </location>
</feature>
<feature type="compositionally biased region" description="Basic and acidic residues" evidence="1">
    <location>
        <begin position="312"/>
        <end position="323"/>
    </location>
</feature>
<evidence type="ECO:0000256" key="1">
    <source>
        <dbReference type="SAM" id="MobiDB-lite"/>
    </source>
</evidence>
<reference evidence="2 3" key="2">
    <citation type="journal article" date="2019" name="G3 (Bethesda)">
        <title>Hybrid Assembly of the Genome of the Entomopathogenic Nematode Steinernema carpocapsae Identifies the X-Chromosome.</title>
        <authorList>
            <person name="Serra L."/>
            <person name="Macchietto M."/>
            <person name="Macias-Munoz A."/>
            <person name="McGill C.J."/>
            <person name="Rodriguez I.M."/>
            <person name="Rodriguez B."/>
            <person name="Murad R."/>
            <person name="Mortazavi A."/>
        </authorList>
    </citation>
    <scope>NUCLEOTIDE SEQUENCE [LARGE SCALE GENOMIC DNA]</scope>
    <source>
        <strain evidence="2 3">ALL</strain>
    </source>
</reference>
<feature type="region of interest" description="Disordered" evidence="1">
    <location>
        <begin position="263"/>
        <end position="365"/>
    </location>
</feature>
<accession>A0A4U5NUS7</accession>
<feature type="compositionally biased region" description="Low complexity" evidence="1">
    <location>
        <begin position="477"/>
        <end position="499"/>
    </location>
</feature>
<reference evidence="2 3" key="1">
    <citation type="journal article" date="2015" name="Genome Biol.">
        <title>Comparative genomics of Steinernema reveals deeply conserved gene regulatory networks.</title>
        <authorList>
            <person name="Dillman A.R."/>
            <person name="Macchietto M."/>
            <person name="Porter C.F."/>
            <person name="Rogers A."/>
            <person name="Williams B."/>
            <person name="Antoshechkin I."/>
            <person name="Lee M.M."/>
            <person name="Goodwin Z."/>
            <person name="Lu X."/>
            <person name="Lewis E.E."/>
            <person name="Goodrich-Blair H."/>
            <person name="Stock S.P."/>
            <person name="Adams B.J."/>
            <person name="Sternberg P.W."/>
            <person name="Mortazavi A."/>
        </authorList>
    </citation>
    <scope>NUCLEOTIDE SEQUENCE [LARGE SCALE GENOMIC DNA]</scope>
    <source>
        <strain evidence="2 3">ALL</strain>
    </source>
</reference>
<dbReference type="STRING" id="34508.A0A4U5NUS7"/>
<dbReference type="GO" id="GO:0006355">
    <property type="term" value="P:regulation of DNA-templated transcription"/>
    <property type="evidence" value="ECO:0007669"/>
    <property type="project" value="InterPro"/>
</dbReference>
<dbReference type="Proteomes" id="UP000298663">
    <property type="component" value="Unassembled WGS sequence"/>
</dbReference>
<dbReference type="InterPro" id="IPR025224">
    <property type="entry name" value="CCAR1/CCAR2"/>
</dbReference>
<feature type="compositionally biased region" description="Basic and acidic residues" evidence="1">
    <location>
        <begin position="464"/>
        <end position="474"/>
    </location>
</feature>
<proteinExistence type="predicted"/>
<dbReference type="PANTHER" id="PTHR14304">
    <property type="entry name" value="CELL DIVISION CYCLE AND APOPTOSIS REGULATOR PROTEIN"/>
    <property type="match status" value="1"/>
</dbReference>
<feature type="region of interest" description="Disordered" evidence="1">
    <location>
        <begin position="403"/>
        <end position="537"/>
    </location>
</feature>
<evidence type="ECO:0000313" key="3">
    <source>
        <dbReference type="Proteomes" id="UP000298663"/>
    </source>
</evidence>
<feature type="compositionally biased region" description="Basic and acidic residues" evidence="1">
    <location>
        <begin position="749"/>
        <end position="770"/>
    </location>
</feature>
<feature type="compositionally biased region" description="Basic and acidic residues" evidence="1">
    <location>
        <begin position="779"/>
        <end position="825"/>
    </location>
</feature>
<feature type="compositionally biased region" description="Basic residues" evidence="1">
    <location>
        <begin position="348"/>
        <end position="357"/>
    </location>
</feature>
<dbReference type="PANTHER" id="PTHR14304:SF11">
    <property type="entry name" value="SAP DOMAIN-CONTAINING PROTEIN"/>
    <property type="match status" value="1"/>
</dbReference>
<feature type="compositionally biased region" description="Polar residues" evidence="1">
    <location>
        <begin position="178"/>
        <end position="192"/>
    </location>
</feature>
<organism evidence="2 3">
    <name type="scientific">Steinernema carpocapsae</name>
    <name type="common">Entomopathogenic nematode</name>
    <dbReference type="NCBI Taxonomy" id="34508"/>
    <lineage>
        <taxon>Eukaryota</taxon>
        <taxon>Metazoa</taxon>
        <taxon>Ecdysozoa</taxon>
        <taxon>Nematoda</taxon>
        <taxon>Chromadorea</taxon>
        <taxon>Rhabditida</taxon>
        <taxon>Tylenchina</taxon>
        <taxon>Panagrolaimomorpha</taxon>
        <taxon>Strongyloidoidea</taxon>
        <taxon>Steinernematidae</taxon>
        <taxon>Steinernema</taxon>
    </lineage>
</organism>